<feature type="domain" description="G-protein coupled receptors family 1 profile" evidence="6">
    <location>
        <begin position="46"/>
        <end position="351"/>
    </location>
</feature>
<feature type="transmembrane region" description="Helical" evidence="5">
    <location>
        <begin position="143"/>
        <end position="164"/>
    </location>
</feature>
<keyword evidence="8" id="KW-1185">Reference proteome</keyword>
<evidence type="ECO:0000256" key="1">
    <source>
        <dbReference type="ARBA" id="ARBA00004370"/>
    </source>
</evidence>
<comment type="subcellular location">
    <subcellularLocation>
        <location evidence="1">Membrane</location>
    </subcellularLocation>
</comment>
<reference evidence="7" key="1">
    <citation type="submission" date="2021-02" db="EMBL/GenBank/DDBJ databases">
        <authorList>
            <person name="Nowell W R."/>
        </authorList>
    </citation>
    <scope>NUCLEOTIDE SEQUENCE</scope>
</reference>
<dbReference type="Gene3D" id="1.20.1070.10">
    <property type="entry name" value="Rhodopsin 7-helix transmembrane proteins"/>
    <property type="match status" value="1"/>
</dbReference>
<dbReference type="Proteomes" id="UP000663870">
    <property type="component" value="Unassembled WGS sequence"/>
</dbReference>
<feature type="transmembrane region" description="Helical" evidence="5">
    <location>
        <begin position="293"/>
        <end position="321"/>
    </location>
</feature>
<keyword evidence="2 5" id="KW-0812">Transmembrane</keyword>
<keyword evidence="4 5" id="KW-0472">Membrane</keyword>
<feature type="transmembrane region" description="Helical" evidence="5">
    <location>
        <begin position="187"/>
        <end position="214"/>
    </location>
</feature>
<feature type="transmembrane region" description="Helical" evidence="5">
    <location>
        <begin position="69"/>
        <end position="94"/>
    </location>
</feature>
<feature type="transmembrane region" description="Helical" evidence="5">
    <location>
        <begin position="327"/>
        <end position="351"/>
    </location>
</feature>
<evidence type="ECO:0000259" key="6">
    <source>
        <dbReference type="PROSITE" id="PS50262"/>
    </source>
</evidence>
<accession>A0A814BZE7</accession>
<comment type="caution">
    <text evidence="7">The sequence shown here is derived from an EMBL/GenBank/DDBJ whole genome shotgun (WGS) entry which is preliminary data.</text>
</comment>
<dbReference type="InterPro" id="IPR017452">
    <property type="entry name" value="GPCR_Rhodpsn_7TM"/>
</dbReference>
<evidence type="ECO:0000256" key="4">
    <source>
        <dbReference type="ARBA" id="ARBA00023136"/>
    </source>
</evidence>
<dbReference type="AlphaFoldDB" id="A0A814BZE7"/>
<feature type="transmembrane region" description="Helical" evidence="5">
    <location>
        <begin position="24"/>
        <end position="48"/>
    </location>
</feature>
<evidence type="ECO:0000256" key="3">
    <source>
        <dbReference type="ARBA" id="ARBA00022989"/>
    </source>
</evidence>
<evidence type="ECO:0000313" key="8">
    <source>
        <dbReference type="Proteomes" id="UP000663870"/>
    </source>
</evidence>
<gene>
    <name evidence="7" type="ORF">JXQ802_LOCUS10954</name>
</gene>
<dbReference type="EMBL" id="CAJNOL010000213">
    <property type="protein sequence ID" value="CAF0936946.1"/>
    <property type="molecule type" value="Genomic_DNA"/>
</dbReference>
<evidence type="ECO:0000256" key="5">
    <source>
        <dbReference type="SAM" id="Phobius"/>
    </source>
</evidence>
<dbReference type="PROSITE" id="PS50262">
    <property type="entry name" value="G_PROTEIN_RECEP_F1_2"/>
    <property type="match status" value="1"/>
</dbReference>
<organism evidence="7 8">
    <name type="scientific">Rotaria sordida</name>
    <dbReference type="NCBI Taxonomy" id="392033"/>
    <lineage>
        <taxon>Eukaryota</taxon>
        <taxon>Metazoa</taxon>
        <taxon>Spiralia</taxon>
        <taxon>Gnathifera</taxon>
        <taxon>Rotifera</taxon>
        <taxon>Eurotatoria</taxon>
        <taxon>Bdelloidea</taxon>
        <taxon>Philodinida</taxon>
        <taxon>Philodinidae</taxon>
        <taxon>Rotaria</taxon>
    </lineage>
</organism>
<dbReference type="GO" id="GO:0016020">
    <property type="term" value="C:membrane"/>
    <property type="evidence" value="ECO:0007669"/>
    <property type="project" value="UniProtKB-SubCell"/>
</dbReference>
<protein>
    <recommendedName>
        <fullName evidence="6">G-protein coupled receptors family 1 profile domain-containing protein</fullName>
    </recommendedName>
</protein>
<proteinExistence type="predicted"/>
<sequence>MTVNNDSSSYTNDPDISVEANPSLIFASIWILRLACASIAFLCPWANYKLIKLFQTRRFYKESSAKWYIIFKGVFDITYISITVPIIICLTYDIDLIHRNILTCKLITYAHYLCDDLISMLLTLLCFDRMLRITCGYHFRQRFSLTICIITTIFFTIIHIHHLIRLQHRNGFCHKIYLSIWSYDFDIYYSLVYTSITWSIIFISLINLTVSIYCDRVRRSELKKPTQQQEQQLQKISQIFLNGTNSSGFNNDQLELLDNTDDIESSIELTIEQENSNNESFEKEQQDNIDLQITVCVIIVSASFLACNLPNFIIFIVKFIYESTFSTIGHIFVYISIFPLFIAHTISYFIYNHLAARLFPNNSF</sequence>
<evidence type="ECO:0000313" key="7">
    <source>
        <dbReference type="EMBL" id="CAF0936946.1"/>
    </source>
</evidence>
<dbReference type="SUPFAM" id="SSF81321">
    <property type="entry name" value="Family A G protein-coupled receptor-like"/>
    <property type="match status" value="1"/>
</dbReference>
<evidence type="ECO:0000256" key="2">
    <source>
        <dbReference type="ARBA" id="ARBA00022692"/>
    </source>
</evidence>
<keyword evidence="3 5" id="KW-1133">Transmembrane helix</keyword>
<name>A0A814BZE7_9BILA</name>
<feature type="transmembrane region" description="Helical" evidence="5">
    <location>
        <begin position="106"/>
        <end position="131"/>
    </location>
</feature>